<organism evidence="9 10">
    <name type="scientific">Clostridium zeae</name>
    <dbReference type="NCBI Taxonomy" id="2759022"/>
    <lineage>
        <taxon>Bacteria</taxon>
        <taxon>Bacillati</taxon>
        <taxon>Bacillota</taxon>
        <taxon>Clostridia</taxon>
        <taxon>Eubacteriales</taxon>
        <taxon>Clostridiaceae</taxon>
        <taxon>Clostridium</taxon>
    </lineage>
</organism>
<dbReference type="EMBL" id="BMBA01000002">
    <property type="protein sequence ID" value="GFZ31737.1"/>
    <property type="molecule type" value="Genomic_DNA"/>
</dbReference>
<evidence type="ECO:0000256" key="7">
    <source>
        <dbReference type="SAM" id="Phobius"/>
    </source>
</evidence>
<evidence type="ECO:0000256" key="1">
    <source>
        <dbReference type="ARBA" id="ARBA00004651"/>
    </source>
</evidence>
<comment type="similarity">
    <text evidence="6">Belongs to the ABC-4 integral membrane protein family.</text>
</comment>
<keyword evidence="3 7" id="KW-0812">Transmembrane</keyword>
<keyword evidence="5 7" id="KW-0472">Membrane</keyword>
<dbReference type="Pfam" id="PF02687">
    <property type="entry name" value="FtsX"/>
    <property type="match status" value="1"/>
</dbReference>
<dbReference type="PANTHER" id="PTHR30572:SF4">
    <property type="entry name" value="ABC TRANSPORTER PERMEASE YTRF"/>
    <property type="match status" value="1"/>
</dbReference>
<dbReference type="Proteomes" id="UP000663802">
    <property type="component" value="Unassembled WGS sequence"/>
</dbReference>
<feature type="transmembrane region" description="Helical" evidence="7">
    <location>
        <begin position="285"/>
        <end position="310"/>
    </location>
</feature>
<evidence type="ECO:0000256" key="2">
    <source>
        <dbReference type="ARBA" id="ARBA00022475"/>
    </source>
</evidence>
<evidence type="ECO:0000313" key="10">
    <source>
        <dbReference type="Proteomes" id="UP000663802"/>
    </source>
</evidence>
<evidence type="ECO:0000256" key="4">
    <source>
        <dbReference type="ARBA" id="ARBA00022989"/>
    </source>
</evidence>
<sequence>MYWIINRIRNSKFCFVIIFLGFFISMIALSIGTSIISQINKITNDYSNGSFKYVKRVNLSFKDSYQISDLTSLFEKDFINSDIAVEFVPIQTENYETIIVTGILSKDKYLWTPPMEKGEFLGNKVNDRVAVVGRKVFNGVENNELTIEGKKYKIVGTFGKKEESAINREVFVPINYIPEILGKRLNPKVFQFVVKANINPKVEIDKFNEDFLNQYPNAVISVDKDERIDKARGDLIRMYKPNLNDVIKMLFISILNTINISYFWIHSRKKEIALRKAIGSSNQAIYILILKEIIFICTLASGTAFVFLAAITRVSTKIFSYEINLSLSGFVFSIIVSLLTCLITALVPSLIAFKVEPAVVIKE</sequence>
<feature type="transmembrane region" description="Helical" evidence="7">
    <location>
        <begin position="330"/>
        <end position="353"/>
    </location>
</feature>
<comment type="caution">
    <text evidence="9">The sequence shown here is derived from an EMBL/GenBank/DDBJ whole genome shotgun (WGS) entry which is preliminary data.</text>
</comment>
<reference evidence="9 10" key="1">
    <citation type="journal article" date="2021" name="Int. J. Syst. Evol. Microbiol.">
        <title>Clostridium zeae sp. nov., isolated from corn silage.</title>
        <authorList>
            <person name="Kobayashi H."/>
            <person name="Tanizawa Y."/>
            <person name="Yagura M."/>
            <person name="Sakamoto M."/>
            <person name="Ohkuma M."/>
            <person name="Tohno M."/>
        </authorList>
    </citation>
    <scope>NUCLEOTIDE SEQUENCE [LARGE SCALE GENOMIC DNA]</scope>
    <source>
        <strain evidence="9 10">CSC2</strain>
    </source>
</reference>
<gene>
    <name evidence="9" type="ORF">CSC2_22630</name>
</gene>
<dbReference type="InterPro" id="IPR050250">
    <property type="entry name" value="Macrolide_Exporter_MacB"/>
</dbReference>
<proteinExistence type="inferred from homology"/>
<name>A0ABQ1EAC3_9CLOT</name>
<feature type="domain" description="ABC3 transporter permease C-terminal" evidence="8">
    <location>
        <begin position="248"/>
        <end position="357"/>
    </location>
</feature>
<feature type="transmembrane region" description="Helical" evidence="7">
    <location>
        <begin position="246"/>
        <end position="265"/>
    </location>
</feature>
<evidence type="ECO:0000313" key="9">
    <source>
        <dbReference type="EMBL" id="GFZ31737.1"/>
    </source>
</evidence>
<accession>A0ABQ1EAC3</accession>
<keyword evidence="4 7" id="KW-1133">Transmembrane helix</keyword>
<evidence type="ECO:0000256" key="6">
    <source>
        <dbReference type="ARBA" id="ARBA00038076"/>
    </source>
</evidence>
<comment type="subcellular location">
    <subcellularLocation>
        <location evidence="1">Cell membrane</location>
        <topology evidence="1">Multi-pass membrane protein</topology>
    </subcellularLocation>
</comment>
<evidence type="ECO:0000256" key="5">
    <source>
        <dbReference type="ARBA" id="ARBA00023136"/>
    </source>
</evidence>
<dbReference type="RefSeq" id="WP_206870034.1">
    <property type="nucleotide sequence ID" value="NZ_BMBA01000002.1"/>
</dbReference>
<protein>
    <recommendedName>
        <fullName evidence="8">ABC3 transporter permease C-terminal domain-containing protein</fullName>
    </recommendedName>
</protein>
<evidence type="ECO:0000259" key="8">
    <source>
        <dbReference type="Pfam" id="PF02687"/>
    </source>
</evidence>
<keyword evidence="10" id="KW-1185">Reference proteome</keyword>
<keyword evidence="2" id="KW-1003">Cell membrane</keyword>
<dbReference type="InterPro" id="IPR003838">
    <property type="entry name" value="ABC3_permease_C"/>
</dbReference>
<evidence type="ECO:0000256" key="3">
    <source>
        <dbReference type="ARBA" id="ARBA00022692"/>
    </source>
</evidence>
<dbReference type="PANTHER" id="PTHR30572">
    <property type="entry name" value="MEMBRANE COMPONENT OF TRANSPORTER-RELATED"/>
    <property type="match status" value="1"/>
</dbReference>